<dbReference type="AlphaFoldDB" id="A0AAV2DXK2"/>
<organism evidence="1 2">
    <name type="scientific">Linum trigynum</name>
    <dbReference type="NCBI Taxonomy" id="586398"/>
    <lineage>
        <taxon>Eukaryota</taxon>
        <taxon>Viridiplantae</taxon>
        <taxon>Streptophyta</taxon>
        <taxon>Embryophyta</taxon>
        <taxon>Tracheophyta</taxon>
        <taxon>Spermatophyta</taxon>
        <taxon>Magnoliopsida</taxon>
        <taxon>eudicotyledons</taxon>
        <taxon>Gunneridae</taxon>
        <taxon>Pentapetalae</taxon>
        <taxon>rosids</taxon>
        <taxon>fabids</taxon>
        <taxon>Malpighiales</taxon>
        <taxon>Linaceae</taxon>
        <taxon>Linum</taxon>
    </lineage>
</organism>
<evidence type="ECO:0000313" key="1">
    <source>
        <dbReference type="EMBL" id="CAL1378272.1"/>
    </source>
</evidence>
<name>A0AAV2DXK2_9ROSI</name>
<keyword evidence="2" id="KW-1185">Reference proteome</keyword>
<protein>
    <submittedName>
        <fullName evidence="1">Uncharacterized protein</fullName>
    </submittedName>
</protein>
<sequence>MRAASFPQPLVAKPHRREDLLSLAQIKKSLEEVPMSIPYEMSGKIECSSSGRDKVVIDCNDGIISFVDRGLNFNSGF</sequence>
<evidence type="ECO:0000313" key="2">
    <source>
        <dbReference type="Proteomes" id="UP001497516"/>
    </source>
</evidence>
<reference evidence="1 2" key="1">
    <citation type="submission" date="2024-04" db="EMBL/GenBank/DDBJ databases">
        <authorList>
            <person name="Fracassetti M."/>
        </authorList>
    </citation>
    <scope>NUCLEOTIDE SEQUENCE [LARGE SCALE GENOMIC DNA]</scope>
</reference>
<proteinExistence type="predicted"/>
<dbReference type="EMBL" id="OZ034816">
    <property type="protein sequence ID" value="CAL1378272.1"/>
    <property type="molecule type" value="Genomic_DNA"/>
</dbReference>
<gene>
    <name evidence="1" type="ORF">LTRI10_LOCUS19867</name>
</gene>
<accession>A0AAV2DXK2</accession>
<dbReference type="Proteomes" id="UP001497516">
    <property type="component" value="Chromosome 3"/>
</dbReference>